<sequence>MGLGRFLTGTTLAVGVGLAAYLTLTKQDPLTWGKNVKQQAQHTAAQIDDIRQAKDRVAQRATGLTAALTAAQPVLDDIQTDVDKFAFKIAPRVSAIQEILDEHAGE</sequence>
<organism evidence="1 2">
    <name type="scientific">Levilactobacillus lanxiensis</name>
    <dbReference type="NCBI Taxonomy" id="2799568"/>
    <lineage>
        <taxon>Bacteria</taxon>
        <taxon>Bacillati</taxon>
        <taxon>Bacillota</taxon>
        <taxon>Bacilli</taxon>
        <taxon>Lactobacillales</taxon>
        <taxon>Lactobacillaceae</taxon>
        <taxon>Levilactobacillus</taxon>
    </lineage>
</organism>
<dbReference type="RefSeq" id="WP_125763167.1">
    <property type="nucleotide sequence ID" value="NZ_BOLN01000007.1"/>
</dbReference>
<proteinExistence type="predicted"/>
<evidence type="ECO:0000313" key="1">
    <source>
        <dbReference type="EMBL" id="MFD1455900.1"/>
    </source>
</evidence>
<keyword evidence="2" id="KW-1185">Reference proteome</keyword>
<reference evidence="2" key="1">
    <citation type="journal article" date="2019" name="Int. J. Syst. Evol. Microbiol.">
        <title>The Global Catalogue of Microorganisms (GCM) 10K type strain sequencing project: providing services to taxonomists for standard genome sequencing and annotation.</title>
        <authorList>
            <consortium name="The Broad Institute Genomics Platform"/>
            <consortium name="The Broad Institute Genome Sequencing Center for Infectious Disease"/>
            <person name="Wu L."/>
            <person name="Ma J."/>
        </authorList>
    </citation>
    <scope>NUCLEOTIDE SEQUENCE [LARGE SCALE GENOMIC DNA]</scope>
    <source>
        <strain evidence="2">CCM 8979</strain>
    </source>
</reference>
<protein>
    <recommendedName>
        <fullName evidence="3">YtxH domain-containing protein</fullName>
    </recommendedName>
</protein>
<name>A0ABW4D5P8_9LACO</name>
<comment type="caution">
    <text evidence="1">The sequence shown here is derived from an EMBL/GenBank/DDBJ whole genome shotgun (WGS) entry which is preliminary data.</text>
</comment>
<dbReference type="EMBL" id="JBHTOD010000007">
    <property type="protein sequence ID" value="MFD1455900.1"/>
    <property type="molecule type" value="Genomic_DNA"/>
</dbReference>
<evidence type="ECO:0000313" key="2">
    <source>
        <dbReference type="Proteomes" id="UP001597189"/>
    </source>
</evidence>
<gene>
    <name evidence="1" type="ORF">ACFQ44_09510</name>
</gene>
<accession>A0ABW4D5P8</accession>
<evidence type="ECO:0008006" key="3">
    <source>
        <dbReference type="Google" id="ProtNLM"/>
    </source>
</evidence>
<dbReference type="Proteomes" id="UP001597189">
    <property type="component" value="Unassembled WGS sequence"/>
</dbReference>